<gene>
    <name evidence="1" type="ORF">DMB65_09755</name>
</gene>
<dbReference type="NCBIfam" id="TIGR03187">
    <property type="entry name" value="DGQHR"/>
    <property type="match status" value="1"/>
</dbReference>
<dbReference type="CDD" id="cd16413">
    <property type="entry name" value="DGQHR_domain"/>
    <property type="match status" value="1"/>
</dbReference>
<evidence type="ECO:0008006" key="3">
    <source>
        <dbReference type="Google" id="ProtNLM"/>
    </source>
</evidence>
<dbReference type="Pfam" id="PF14072">
    <property type="entry name" value="DndB"/>
    <property type="match status" value="1"/>
</dbReference>
<evidence type="ECO:0000313" key="1">
    <source>
        <dbReference type="EMBL" id="PXY40856.1"/>
    </source>
</evidence>
<organism evidence="1 2">
    <name type="scientific">Flavobacterium cheongpyeongense</name>
    <dbReference type="NCBI Taxonomy" id="2212651"/>
    <lineage>
        <taxon>Bacteria</taxon>
        <taxon>Pseudomonadati</taxon>
        <taxon>Bacteroidota</taxon>
        <taxon>Flavobacteriia</taxon>
        <taxon>Flavobacteriales</taxon>
        <taxon>Flavobacteriaceae</taxon>
        <taxon>Flavobacterium</taxon>
    </lineage>
</organism>
<comment type="caution">
    <text evidence="1">The sequence shown here is derived from an EMBL/GenBank/DDBJ whole genome shotgun (WGS) entry which is preliminary data.</text>
</comment>
<dbReference type="Proteomes" id="UP000247903">
    <property type="component" value="Unassembled WGS sequence"/>
</dbReference>
<proteinExistence type="predicted"/>
<dbReference type="OrthoDB" id="9789139at2"/>
<protein>
    <recommendedName>
        <fullName evidence="3">DGQHR domain-containing protein</fullName>
    </recommendedName>
</protein>
<dbReference type="AlphaFoldDB" id="A0A2V4BPC2"/>
<keyword evidence="2" id="KW-1185">Reference proteome</keyword>
<evidence type="ECO:0000313" key="2">
    <source>
        <dbReference type="Proteomes" id="UP000247903"/>
    </source>
</evidence>
<dbReference type="InterPro" id="IPR017601">
    <property type="entry name" value="DGQHR-contain_dom"/>
</dbReference>
<sequence>MQQNLKIELLGKLVTEKNISSQISLRNKSHIYETISNEETILNLKVEEGWEIDRTYSKTIKIKKKKPLDQFFEDRVWTLFAKFGFTILNKDRFFNLPYDKTNDSLTQQIDVFAKDKETIILVECRTAIQNKRGDFKKELEATSGKIQGLINSVRSLFPDEKLKFKYILATHNFSINENDIARLENINGIHFDESNIEYYYELISQLGNAAKYQLLGSLFYGQDIPELENKVPAVRGEMGGHTYYAFSIEPGKLLKMGYVLHRNKANINMMPTYQRLIKKQRLKEIKTFIDEKKGYFPNSIVISIDTNKKDLQFDRANTQVQSTISDVGILHLPRKYRSAYIIDGQHRLYGYADSIYKDKNTIPVVAFINLDRSEQVRIFMEINENQKAVSKNLRLTLNSDLLWTSTFYTDQQKAMYSRIAITLGEDRKSALFDKISIGEDKKIITSEAIVNALNKTNFFGKVSKNKIEKLGTFFKGNIDDGYNSLSNFLLKSFTYLEENLEDEWSNKESILLINKGVSSIIRVLSDICDHISLNHSIINSDNYFSKTKHFLDAIILFYVNLDDEIKEDLRKTYGQGGDLKYWRTLQKFIRDTYDEFKPIGLDEYLQKEKREFNEEAFKIIREIEQFLNKDFEKKLESKFGTQWFSKGIPLPIQKKSTELALEKNYRKEDGENDSSPWDCLHLIDYREIARKNWPDLFEKEYTLPPEKKISGGSEAKTKWFEKLNTLRNKNFHSYSVVKDEIEYLRELKSFLIK</sequence>
<name>A0A2V4BPC2_9FLAO</name>
<dbReference type="InterPro" id="IPR017642">
    <property type="entry name" value="DNA_S_mod_DndB"/>
</dbReference>
<accession>A0A2V4BPC2</accession>
<dbReference type="EMBL" id="QJHK01000007">
    <property type="protein sequence ID" value="PXY40856.1"/>
    <property type="molecule type" value="Genomic_DNA"/>
</dbReference>
<reference evidence="1 2" key="1">
    <citation type="submission" date="2018-05" db="EMBL/GenBank/DDBJ databases">
        <title>Flavobacterium sp. strain IMCC34759, incomplete genome.</title>
        <authorList>
            <person name="Joung Y."/>
            <person name="Cho J."/>
        </authorList>
    </citation>
    <scope>NUCLEOTIDE SEQUENCE [LARGE SCALE GENOMIC DNA]</scope>
    <source>
        <strain evidence="1 2">IMCC34759</strain>
    </source>
</reference>